<accession>A0AAV7NTM5</accession>
<evidence type="ECO:0000313" key="3">
    <source>
        <dbReference type="Proteomes" id="UP001066276"/>
    </source>
</evidence>
<feature type="region of interest" description="Disordered" evidence="1">
    <location>
        <begin position="1"/>
        <end position="197"/>
    </location>
</feature>
<feature type="compositionally biased region" description="Basic and acidic residues" evidence="1">
    <location>
        <begin position="41"/>
        <end position="52"/>
    </location>
</feature>
<evidence type="ECO:0000313" key="2">
    <source>
        <dbReference type="EMBL" id="KAJ1116195.1"/>
    </source>
</evidence>
<gene>
    <name evidence="2" type="ORF">NDU88_004413</name>
</gene>
<comment type="caution">
    <text evidence="2">The sequence shown here is derived from an EMBL/GenBank/DDBJ whole genome shotgun (WGS) entry which is preliminary data.</text>
</comment>
<name>A0AAV7NTM5_PLEWA</name>
<dbReference type="Proteomes" id="UP001066276">
    <property type="component" value="Chromosome 8"/>
</dbReference>
<feature type="compositionally biased region" description="Polar residues" evidence="1">
    <location>
        <begin position="126"/>
        <end position="142"/>
    </location>
</feature>
<keyword evidence="3" id="KW-1185">Reference proteome</keyword>
<evidence type="ECO:0000256" key="1">
    <source>
        <dbReference type="SAM" id="MobiDB-lite"/>
    </source>
</evidence>
<protein>
    <submittedName>
        <fullName evidence="2">Uncharacterized protein</fullName>
    </submittedName>
</protein>
<feature type="compositionally biased region" description="Polar residues" evidence="1">
    <location>
        <begin position="12"/>
        <end position="27"/>
    </location>
</feature>
<feature type="compositionally biased region" description="Basic and acidic residues" evidence="1">
    <location>
        <begin position="143"/>
        <end position="154"/>
    </location>
</feature>
<organism evidence="2 3">
    <name type="scientific">Pleurodeles waltl</name>
    <name type="common">Iberian ribbed newt</name>
    <dbReference type="NCBI Taxonomy" id="8319"/>
    <lineage>
        <taxon>Eukaryota</taxon>
        <taxon>Metazoa</taxon>
        <taxon>Chordata</taxon>
        <taxon>Craniata</taxon>
        <taxon>Vertebrata</taxon>
        <taxon>Euteleostomi</taxon>
        <taxon>Amphibia</taxon>
        <taxon>Batrachia</taxon>
        <taxon>Caudata</taxon>
        <taxon>Salamandroidea</taxon>
        <taxon>Salamandridae</taxon>
        <taxon>Pleurodelinae</taxon>
        <taxon>Pleurodeles</taxon>
    </lineage>
</organism>
<sequence>MVPGHFSRVGNILTTYSTPGNKEQSPRGTFRSADVTSSNVDPKREENSENRRGRGTHSPRVVKAERTEELEEKAKDGRATDELQKTGWRRHRPRRYGASGLPGKPGPPLKPATSLEGRDLHREQGTAPSGTFRSSDVTSSNIDLKREEKSENGRGRGTRSLGVVKEEEERTEELEEEEKAKDGRATEDGTEASALRL</sequence>
<feature type="compositionally biased region" description="Basic and acidic residues" evidence="1">
    <location>
        <begin position="178"/>
        <end position="187"/>
    </location>
</feature>
<dbReference type="AlphaFoldDB" id="A0AAV7NTM5"/>
<feature type="compositionally biased region" description="Basic and acidic residues" evidence="1">
    <location>
        <begin position="62"/>
        <end position="84"/>
    </location>
</feature>
<dbReference type="EMBL" id="JANPWB010000012">
    <property type="protein sequence ID" value="KAJ1116195.1"/>
    <property type="molecule type" value="Genomic_DNA"/>
</dbReference>
<proteinExistence type="predicted"/>
<reference evidence="2" key="1">
    <citation type="journal article" date="2022" name="bioRxiv">
        <title>Sequencing and chromosome-scale assembly of the giantPleurodeles waltlgenome.</title>
        <authorList>
            <person name="Brown T."/>
            <person name="Elewa A."/>
            <person name="Iarovenko S."/>
            <person name="Subramanian E."/>
            <person name="Araus A.J."/>
            <person name="Petzold A."/>
            <person name="Susuki M."/>
            <person name="Suzuki K.-i.T."/>
            <person name="Hayashi T."/>
            <person name="Toyoda A."/>
            <person name="Oliveira C."/>
            <person name="Osipova E."/>
            <person name="Leigh N.D."/>
            <person name="Simon A."/>
            <person name="Yun M.H."/>
        </authorList>
    </citation>
    <scope>NUCLEOTIDE SEQUENCE</scope>
    <source>
        <strain evidence="2">20211129_DDA</strain>
        <tissue evidence="2">Liver</tissue>
    </source>
</reference>